<feature type="transmembrane region" description="Helical" evidence="1">
    <location>
        <begin position="100"/>
        <end position="123"/>
    </location>
</feature>
<proteinExistence type="predicted"/>
<organism evidence="2 3">
    <name type="scientific">Tahibacter soli</name>
    <dbReference type="NCBI Taxonomy" id="2983605"/>
    <lineage>
        <taxon>Bacteria</taxon>
        <taxon>Pseudomonadati</taxon>
        <taxon>Pseudomonadota</taxon>
        <taxon>Gammaproteobacteria</taxon>
        <taxon>Lysobacterales</taxon>
        <taxon>Rhodanobacteraceae</taxon>
        <taxon>Tahibacter</taxon>
    </lineage>
</organism>
<dbReference type="Proteomes" id="UP001139971">
    <property type="component" value="Unassembled WGS sequence"/>
</dbReference>
<dbReference type="AlphaFoldDB" id="A0A9X4BFH4"/>
<keyword evidence="1" id="KW-0812">Transmembrane</keyword>
<protein>
    <submittedName>
        <fullName evidence="2">Uncharacterized protein</fullName>
    </submittedName>
</protein>
<evidence type="ECO:0000313" key="2">
    <source>
        <dbReference type="EMBL" id="MDC8011100.1"/>
    </source>
</evidence>
<comment type="caution">
    <text evidence="2">The sequence shown here is derived from an EMBL/GenBank/DDBJ whole genome shotgun (WGS) entry which is preliminary data.</text>
</comment>
<reference evidence="2" key="1">
    <citation type="submission" date="2023-02" db="EMBL/GenBank/DDBJ databases">
        <title>Tahibacter soli sp. nov. isolated from soil.</title>
        <authorList>
            <person name="Baek J.H."/>
            <person name="Lee J.K."/>
            <person name="Choi D.G."/>
            <person name="Jeon C.O."/>
        </authorList>
    </citation>
    <scope>NUCLEOTIDE SEQUENCE</scope>
    <source>
        <strain evidence="2">BL</strain>
    </source>
</reference>
<feature type="transmembrane region" description="Helical" evidence="1">
    <location>
        <begin position="225"/>
        <end position="243"/>
    </location>
</feature>
<feature type="transmembrane region" description="Helical" evidence="1">
    <location>
        <begin position="183"/>
        <end position="213"/>
    </location>
</feature>
<feature type="transmembrane region" description="Helical" evidence="1">
    <location>
        <begin position="303"/>
        <end position="324"/>
    </location>
</feature>
<keyword evidence="3" id="KW-1185">Reference proteome</keyword>
<sequence length="605" mass="63835">MGATAKHDAPPRWRLHNATALACALVAVVLARSVFVSLYATDLPFWDQWDAEIRRLYKPFVDGTLSLSDLFATHNEHRVFFSRVLGLLLFCANERQFDNVVAAFANTIVYAAMLGAFAAPYFHELDRRSLLSAGLAVVALGSLPYGWENITIGFQNQFYFEGLWAFAAIGALAFGRGDRWTPVVAAVGAGLCGLFTLASGMLAAPAIIVAALCLYRGGALRGRPFVAVVLAASALFVFGLQLIPTLPQHSGLRAGSATELVSAAMTALCWPLPASPISLPLVWWPCALWVWRLVRGPATMPRLDVFLFGVAAWAALHAVAIAAARGHGGLAFVASRYTETLALGGAANLLLALRIVQSLRERDDARAAGLGAVVVVATAGFLFCLGGWSIRGAAALAPRAEQQKIAAGNIAAFLAGAGPSALAGKSPDEISHPSATRVIGLLSDPTVRAMMPSSVAAAVPIAWPDCALLSSPGAYPTTPALATRAVGTFSPVVGNANVGRCVSSPVPTRRSYVRISTAGYLSEPKMHLALESTDGRPPVALARSTPDHEAWQAHRLAAPSATYVVVAADENPDYWFAFGEPVEQGRLSALAADTAARLRRLVEAR</sequence>
<accession>A0A9X4BFH4</accession>
<feature type="transmembrane region" description="Helical" evidence="1">
    <location>
        <begin position="336"/>
        <end position="356"/>
    </location>
</feature>
<name>A0A9X4BFH4_9GAMM</name>
<gene>
    <name evidence="2" type="ORF">OD750_000910</name>
</gene>
<feature type="transmembrane region" description="Helical" evidence="1">
    <location>
        <begin position="368"/>
        <end position="390"/>
    </location>
</feature>
<keyword evidence="1" id="KW-0472">Membrane</keyword>
<feature type="transmembrane region" description="Helical" evidence="1">
    <location>
        <begin position="158"/>
        <end position="177"/>
    </location>
</feature>
<keyword evidence="1" id="KW-1133">Transmembrane helix</keyword>
<evidence type="ECO:0000313" key="3">
    <source>
        <dbReference type="Proteomes" id="UP001139971"/>
    </source>
</evidence>
<feature type="transmembrane region" description="Helical" evidence="1">
    <location>
        <begin position="263"/>
        <end position="291"/>
    </location>
</feature>
<dbReference type="RefSeq" id="WP_263544517.1">
    <property type="nucleotide sequence ID" value="NZ_JAOVZO020000001.1"/>
</dbReference>
<evidence type="ECO:0000256" key="1">
    <source>
        <dbReference type="SAM" id="Phobius"/>
    </source>
</evidence>
<dbReference type="EMBL" id="JAOVZO020000001">
    <property type="protein sequence ID" value="MDC8011100.1"/>
    <property type="molecule type" value="Genomic_DNA"/>
</dbReference>
<feature type="transmembrane region" description="Helical" evidence="1">
    <location>
        <begin position="20"/>
        <end position="40"/>
    </location>
</feature>